<comment type="subunit">
    <text evidence="13">The potassium channel is composed of a homo- or heterotetrameric complex of pore-forming subunits.</text>
</comment>
<keyword evidence="9 13" id="KW-1133">Transmembrane helix</keyword>
<dbReference type="Gene3D" id="2.60.120.10">
    <property type="entry name" value="Jelly Rolls"/>
    <property type="match status" value="1"/>
</dbReference>
<organism evidence="16 17">
    <name type="scientific">Sorghum bicolor</name>
    <name type="common">Sorghum</name>
    <name type="synonym">Sorghum vulgare</name>
    <dbReference type="NCBI Taxonomy" id="4558"/>
    <lineage>
        <taxon>Eukaryota</taxon>
        <taxon>Viridiplantae</taxon>
        <taxon>Streptophyta</taxon>
        <taxon>Embryophyta</taxon>
        <taxon>Tracheophyta</taxon>
        <taxon>Spermatophyta</taxon>
        <taxon>Magnoliopsida</taxon>
        <taxon>Liliopsida</taxon>
        <taxon>Poales</taxon>
        <taxon>Poaceae</taxon>
        <taxon>PACMAD clade</taxon>
        <taxon>Panicoideae</taxon>
        <taxon>Andropogonodae</taxon>
        <taxon>Andropogoneae</taxon>
        <taxon>Sorghinae</taxon>
        <taxon>Sorghum</taxon>
    </lineage>
</organism>
<keyword evidence="12 13" id="KW-0407">Ion channel</keyword>
<keyword evidence="4 13" id="KW-0633">Potassium transport</keyword>
<evidence type="ECO:0000256" key="9">
    <source>
        <dbReference type="ARBA" id="ARBA00022989"/>
    </source>
</evidence>
<proteinExistence type="inferred from homology"/>
<keyword evidence="8 13" id="KW-0630">Potassium</keyword>
<feature type="domain" description="KHA" evidence="15">
    <location>
        <begin position="539"/>
        <end position="601"/>
    </location>
</feature>
<dbReference type="Gene3D" id="1.10.287.70">
    <property type="match status" value="1"/>
</dbReference>
<dbReference type="InterPro" id="IPR000595">
    <property type="entry name" value="cNMP-bd_dom"/>
</dbReference>
<evidence type="ECO:0000256" key="8">
    <source>
        <dbReference type="ARBA" id="ARBA00022958"/>
    </source>
</evidence>
<dbReference type="InterPro" id="IPR005821">
    <property type="entry name" value="Ion_trans_dom"/>
</dbReference>
<evidence type="ECO:0000259" key="14">
    <source>
        <dbReference type="PROSITE" id="PS50042"/>
    </source>
</evidence>
<dbReference type="Pfam" id="PF00520">
    <property type="entry name" value="Ion_trans"/>
    <property type="match status" value="1"/>
</dbReference>
<comment type="subcellular location">
    <subcellularLocation>
        <location evidence="1 13">Membrane</location>
        <topology evidence="1 13">Multi-pass membrane protein</topology>
    </subcellularLocation>
</comment>
<keyword evidence="6 13" id="KW-0631">Potassium channel</keyword>
<dbReference type="CDD" id="cd00038">
    <property type="entry name" value="CAP_ED"/>
    <property type="match status" value="1"/>
</dbReference>
<protein>
    <recommendedName>
        <fullName evidence="13">Potassium channel</fullName>
    </recommendedName>
</protein>
<keyword evidence="7 13" id="KW-0851">Voltage-gated channel</keyword>
<dbReference type="InterPro" id="IPR021789">
    <property type="entry name" value="KHA_dom"/>
</dbReference>
<feature type="transmembrane region" description="Helical" evidence="13">
    <location>
        <begin position="118"/>
        <end position="140"/>
    </location>
</feature>
<dbReference type="Pfam" id="PF00027">
    <property type="entry name" value="cNMP_binding"/>
    <property type="match status" value="1"/>
</dbReference>
<evidence type="ECO:0000256" key="12">
    <source>
        <dbReference type="ARBA" id="ARBA00023303"/>
    </source>
</evidence>
<evidence type="ECO:0000256" key="3">
    <source>
        <dbReference type="ARBA" id="ARBA00022448"/>
    </source>
</evidence>
<dbReference type="InterPro" id="IPR045319">
    <property type="entry name" value="KAT/AKT"/>
</dbReference>
<dbReference type="EMBL" id="CM027683">
    <property type="protein sequence ID" value="KAG0533582.1"/>
    <property type="molecule type" value="Genomic_DNA"/>
</dbReference>
<keyword evidence="10 13" id="KW-0406">Ion transport</keyword>
<dbReference type="Gramene" id="EES07044">
    <property type="protein sequence ID" value="EES07044"/>
    <property type="gene ID" value="SORBI_3004G193100"/>
</dbReference>
<evidence type="ECO:0000256" key="11">
    <source>
        <dbReference type="ARBA" id="ARBA00023136"/>
    </source>
</evidence>
<dbReference type="GO" id="GO:0005249">
    <property type="term" value="F:voltage-gated potassium channel activity"/>
    <property type="evidence" value="ECO:0007669"/>
    <property type="project" value="UniProtKB-UniRule"/>
</dbReference>
<evidence type="ECO:0000313" key="17">
    <source>
        <dbReference type="Proteomes" id="UP000807115"/>
    </source>
</evidence>
<dbReference type="OMA" id="LWMASHY"/>
<dbReference type="OrthoDB" id="426293at2759"/>
<dbReference type="InterPro" id="IPR018490">
    <property type="entry name" value="cNMP-bd_dom_sf"/>
</dbReference>
<dbReference type="AlphaFoldDB" id="A0A921R590"/>
<evidence type="ECO:0000256" key="4">
    <source>
        <dbReference type="ARBA" id="ARBA00022538"/>
    </source>
</evidence>
<dbReference type="FunFam" id="1.10.287.70:FF:000123">
    <property type="entry name" value="Potassium channel KAT3"/>
    <property type="match status" value="1"/>
</dbReference>
<feature type="transmembrane region" description="Helical" evidence="13">
    <location>
        <begin position="213"/>
        <end position="234"/>
    </location>
</feature>
<feature type="transmembrane region" description="Helical" evidence="13">
    <location>
        <begin position="20"/>
        <end position="39"/>
    </location>
</feature>
<feature type="transmembrane region" description="Helical" evidence="13">
    <location>
        <begin position="51"/>
        <end position="73"/>
    </location>
</feature>
<evidence type="ECO:0000256" key="7">
    <source>
        <dbReference type="ARBA" id="ARBA00022882"/>
    </source>
</evidence>
<reference evidence="16" key="2">
    <citation type="submission" date="2020-10" db="EMBL/GenBank/DDBJ databases">
        <authorList>
            <person name="Cooper E.A."/>
            <person name="Brenton Z.W."/>
            <person name="Flinn B.S."/>
            <person name="Jenkins J."/>
            <person name="Shu S."/>
            <person name="Flowers D."/>
            <person name="Luo F."/>
            <person name="Wang Y."/>
            <person name="Xia P."/>
            <person name="Barry K."/>
            <person name="Daum C."/>
            <person name="Lipzen A."/>
            <person name="Yoshinaga Y."/>
            <person name="Schmutz J."/>
            <person name="Saski C."/>
            <person name="Vermerris W."/>
            <person name="Kresovich S."/>
        </authorList>
    </citation>
    <scope>NUCLEOTIDE SEQUENCE</scope>
</reference>
<dbReference type="SUPFAM" id="SSF81324">
    <property type="entry name" value="Voltage-gated potassium channels"/>
    <property type="match status" value="1"/>
</dbReference>
<evidence type="ECO:0000256" key="5">
    <source>
        <dbReference type="ARBA" id="ARBA00022692"/>
    </source>
</evidence>
<comment type="caution">
    <text evidence="16">The sequence shown here is derived from an EMBL/GenBank/DDBJ whole genome shotgun (WGS) entry which is preliminary data.</text>
</comment>
<dbReference type="InterPro" id="IPR014710">
    <property type="entry name" value="RmlC-like_jellyroll"/>
</dbReference>
<dbReference type="SMART" id="SM00100">
    <property type="entry name" value="cNMP"/>
    <property type="match status" value="1"/>
</dbReference>
<dbReference type="PROSITE" id="PS50042">
    <property type="entry name" value="CNMP_BINDING_3"/>
    <property type="match status" value="1"/>
</dbReference>
<reference evidence="16" key="1">
    <citation type="journal article" date="2019" name="BMC Genomics">
        <title>A new reference genome for Sorghum bicolor reveals high levels of sequence similarity between sweet and grain genotypes: implications for the genetics of sugar metabolism.</title>
        <authorList>
            <person name="Cooper E.A."/>
            <person name="Brenton Z.W."/>
            <person name="Flinn B.S."/>
            <person name="Jenkins J."/>
            <person name="Shu S."/>
            <person name="Flowers D."/>
            <person name="Luo F."/>
            <person name="Wang Y."/>
            <person name="Xia P."/>
            <person name="Barry K."/>
            <person name="Daum C."/>
            <person name="Lipzen A."/>
            <person name="Yoshinaga Y."/>
            <person name="Schmutz J."/>
            <person name="Saski C."/>
            <person name="Vermerris W."/>
            <person name="Kresovich S."/>
        </authorList>
    </citation>
    <scope>NUCLEOTIDE SEQUENCE</scope>
</reference>
<feature type="domain" description="Cyclic nucleotide-binding" evidence="14">
    <location>
        <begin position="350"/>
        <end position="474"/>
    </location>
</feature>
<keyword evidence="3 13" id="KW-0813">Transport</keyword>
<name>A0A921R590_SORBI</name>
<dbReference type="Pfam" id="PF11834">
    <property type="entry name" value="KHA"/>
    <property type="match status" value="1"/>
</dbReference>
<dbReference type="GO" id="GO:0034702">
    <property type="term" value="C:monoatomic ion channel complex"/>
    <property type="evidence" value="ECO:0007669"/>
    <property type="project" value="UniProtKB-KW"/>
</dbReference>
<feature type="transmembrane region" description="Helical" evidence="13">
    <location>
        <begin position="171"/>
        <end position="193"/>
    </location>
</feature>
<evidence type="ECO:0000256" key="2">
    <source>
        <dbReference type="ARBA" id="ARBA00007929"/>
    </source>
</evidence>
<evidence type="ECO:0000259" key="15">
    <source>
        <dbReference type="PROSITE" id="PS51490"/>
    </source>
</evidence>
<dbReference type="PROSITE" id="PS51490">
    <property type="entry name" value="KHA"/>
    <property type="match status" value="1"/>
</dbReference>
<dbReference type="KEGG" id="sbi:8070562"/>
<comment type="similarity">
    <text evidence="2 13">Belongs to the potassium channel family. Plant (TC 1.A.1.4) subfamily.</text>
</comment>
<evidence type="ECO:0000256" key="6">
    <source>
        <dbReference type="ARBA" id="ARBA00022826"/>
    </source>
</evidence>
<dbReference type="Proteomes" id="UP000807115">
    <property type="component" value="Chromosome 4"/>
</dbReference>
<evidence type="ECO:0000256" key="1">
    <source>
        <dbReference type="ARBA" id="ARBA00004141"/>
    </source>
</evidence>
<sequence>MRSSAAAQPLVEPGAAAGYGWWQALLVAPVLYSAWASPFELAVERAATLPLLVADMVADVFFAVDIAASIFVACLKPRGSSSTASLFYDDRKKADVRHLRLRPWTLAMDVASTIPFQAIYHLAAAAWGAAAAWSSPFRFLSLLRLWRLRRVSELFAKLEKDVRLNYSWTRLVKLVGVTLLAVHAAACVHLWMASHYSGPKERTWLGRGFETRSVWAGYTRAVYWSVATLTTVGYGDLHPANPGEMAFAVLYVLFNLGLGAYIVGNTTNLAASGSTAALALRDTLRGVSMFGAVNRLPEALTEQMAETVQLNFDMTEQLLQHQQLLSEMPRAVRSGIAQHLFRDTVEGAYLFRGVSEGLVADLVADATAQFFPAKADIVKQNETPTECYIIVSGSVDVLTMTTAADGTETETVVSRACRCGIAGEIGVMLNIPQPFTVRCRRLTQAVRVSQGHLLRVVRPHTADAARVLCNFVQHLGSPVWKVAREEAPLFREIADQIEAEAATAASMSGRRTSEMFEPEGLEEADDELRMSLRREAKRRVVIHHKSENAAGKLLCLPGSMRELRSVAEAKFRKVVTTVLTVDGAEVEGIDVLRDGDHLVVC</sequence>
<comment type="domain">
    <text evidence="13">The KHA domain (rich in hydrophobic and acidic residues) present in the C-terminal part is likely to be important for tetramerization.</text>
</comment>
<evidence type="ECO:0000256" key="13">
    <source>
        <dbReference type="RuleBase" id="RU369015"/>
    </source>
</evidence>
<keyword evidence="5 13" id="KW-0812">Transmembrane</keyword>
<dbReference type="InterPro" id="IPR003938">
    <property type="entry name" value="K_chnl_volt-dep_EAG/ELK/ERG"/>
</dbReference>
<feature type="transmembrane region" description="Helical" evidence="13">
    <location>
        <begin position="246"/>
        <end position="264"/>
    </location>
</feature>
<comment type="function">
    <text evidence="13">Potassium channel.</text>
</comment>
<evidence type="ECO:0000313" key="16">
    <source>
        <dbReference type="EMBL" id="KAG0533582.1"/>
    </source>
</evidence>
<dbReference type="SUPFAM" id="SSF51206">
    <property type="entry name" value="cAMP-binding domain-like"/>
    <property type="match status" value="1"/>
</dbReference>
<dbReference type="FunFam" id="2.60.120.10:FF:000074">
    <property type="entry name" value="Potassium channel KAT2"/>
    <property type="match status" value="1"/>
</dbReference>
<evidence type="ECO:0000256" key="10">
    <source>
        <dbReference type="ARBA" id="ARBA00023065"/>
    </source>
</evidence>
<accession>A0A921R590</accession>
<keyword evidence="11 13" id="KW-0472">Membrane</keyword>
<comment type="domain">
    <text evidence="13">The segment S4 is probably the voltage-sensor and is characterized by a series of positively charged amino acids. The pore-forming region H5 is enclosed by the transmembrane segments S5 and S6 in the Shaker-type (1P/6TM) and contains the GYGD signature motif which seems to be involved in potassium selectivity.</text>
</comment>
<gene>
    <name evidence="16" type="ORF">BDA96_04G205400</name>
</gene>
<dbReference type="PRINTS" id="PR01463">
    <property type="entry name" value="EAGCHANLFMLY"/>
</dbReference>
<dbReference type="PANTHER" id="PTHR45743:SF20">
    <property type="entry name" value="POTASSIUM CHANNEL"/>
    <property type="match status" value="1"/>
</dbReference>
<dbReference type="PANTHER" id="PTHR45743">
    <property type="entry name" value="POTASSIUM CHANNEL AKT1"/>
    <property type="match status" value="1"/>
</dbReference>